<proteinExistence type="inferred from homology"/>
<evidence type="ECO:0000256" key="2">
    <source>
        <dbReference type="ARBA" id="ARBA00006648"/>
    </source>
</evidence>
<dbReference type="WBParaSite" id="Pan_g15972.t1">
    <property type="protein sequence ID" value="Pan_g15972.t1"/>
    <property type="gene ID" value="Pan_g15972"/>
</dbReference>
<dbReference type="InterPro" id="IPR008632">
    <property type="entry name" value="Gp-FAR-1"/>
</dbReference>
<evidence type="ECO:0000313" key="7">
    <source>
        <dbReference type="Proteomes" id="UP000492821"/>
    </source>
</evidence>
<accession>A0A7E4V4H7</accession>
<protein>
    <submittedName>
        <fullName evidence="8">WSN domain-containing protein</fullName>
    </submittedName>
</protein>
<dbReference type="GO" id="GO:0005576">
    <property type="term" value="C:extracellular region"/>
    <property type="evidence" value="ECO:0007669"/>
    <property type="project" value="UniProtKB-SubCell"/>
</dbReference>
<keyword evidence="6" id="KW-0446">Lipid-binding</keyword>
<evidence type="ECO:0000256" key="3">
    <source>
        <dbReference type="ARBA" id="ARBA00022525"/>
    </source>
</evidence>
<organism evidence="7 8">
    <name type="scientific">Panagrellus redivivus</name>
    <name type="common">Microworm</name>
    <dbReference type="NCBI Taxonomy" id="6233"/>
    <lineage>
        <taxon>Eukaryota</taxon>
        <taxon>Metazoa</taxon>
        <taxon>Ecdysozoa</taxon>
        <taxon>Nematoda</taxon>
        <taxon>Chromadorea</taxon>
        <taxon>Rhabditida</taxon>
        <taxon>Tylenchina</taxon>
        <taxon>Panagrolaimomorpha</taxon>
        <taxon>Panagrolaimoidea</taxon>
        <taxon>Panagrolaimidae</taxon>
        <taxon>Panagrellus</taxon>
    </lineage>
</organism>
<dbReference type="GO" id="GO:0008289">
    <property type="term" value="F:lipid binding"/>
    <property type="evidence" value="ECO:0007669"/>
    <property type="project" value="UniProtKB-KW"/>
</dbReference>
<evidence type="ECO:0000256" key="5">
    <source>
        <dbReference type="ARBA" id="ARBA00023054"/>
    </source>
</evidence>
<comment type="similarity">
    <text evidence="2">Belongs to the fatty-acid and retinol-binding protein (FARBP) family.</text>
</comment>
<sequence length="200" mass="22706">MQLYVKFISIFTLINVATGKFNLETSEMETLLCFVPTPVRTFFSTLSSTNLKTLMQIDALSLSTDEIEAYLTENDHTLLKNINRLTRPYERKFEKLPADAQVFLKNTYDLFFAILTRKTLTDFNETKSSIETIATNFNDLTDSGMAAIDDLLPVLTPVLKSDELKSILDQGRAATDFSQLILLKLRLFTLLQNLGCQNKN</sequence>
<dbReference type="Pfam" id="PF05823">
    <property type="entry name" value="Gp-FAR-1"/>
    <property type="match status" value="1"/>
</dbReference>
<keyword evidence="5" id="KW-0175">Coiled coil</keyword>
<evidence type="ECO:0000256" key="4">
    <source>
        <dbReference type="ARBA" id="ARBA00022729"/>
    </source>
</evidence>
<reference evidence="7" key="1">
    <citation type="journal article" date="2013" name="Genetics">
        <title>The draft genome and transcriptome of Panagrellus redivivus are shaped by the harsh demands of a free-living lifestyle.</title>
        <authorList>
            <person name="Srinivasan J."/>
            <person name="Dillman A.R."/>
            <person name="Macchietto M.G."/>
            <person name="Heikkinen L."/>
            <person name="Lakso M."/>
            <person name="Fracchia K.M."/>
            <person name="Antoshechkin I."/>
            <person name="Mortazavi A."/>
            <person name="Wong G."/>
            <person name="Sternberg P.W."/>
        </authorList>
    </citation>
    <scope>NUCLEOTIDE SEQUENCE [LARGE SCALE GENOMIC DNA]</scope>
    <source>
        <strain evidence="7">MT8872</strain>
    </source>
</reference>
<evidence type="ECO:0000256" key="1">
    <source>
        <dbReference type="ARBA" id="ARBA00004613"/>
    </source>
</evidence>
<evidence type="ECO:0000256" key="6">
    <source>
        <dbReference type="ARBA" id="ARBA00023121"/>
    </source>
</evidence>
<dbReference type="AlphaFoldDB" id="A0A7E4V4H7"/>
<keyword evidence="3" id="KW-0964">Secreted</keyword>
<keyword evidence="4" id="KW-0732">Signal</keyword>
<comment type="subcellular location">
    <subcellularLocation>
        <location evidence="1">Secreted</location>
    </subcellularLocation>
</comment>
<dbReference type="Proteomes" id="UP000492821">
    <property type="component" value="Unassembled WGS sequence"/>
</dbReference>
<reference evidence="8" key="2">
    <citation type="submission" date="2020-10" db="UniProtKB">
        <authorList>
            <consortium name="WormBaseParasite"/>
        </authorList>
    </citation>
    <scope>IDENTIFICATION</scope>
</reference>
<evidence type="ECO:0000313" key="8">
    <source>
        <dbReference type="WBParaSite" id="Pan_g15972.t1"/>
    </source>
</evidence>
<keyword evidence="7" id="KW-1185">Reference proteome</keyword>
<dbReference type="Gene3D" id="1.20.120.1100">
    <property type="match status" value="1"/>
</dbReference>
<name>A0A7E4V4H7_PANRE</name>